<dbReference type="Proteomes" id="UP001057291">
    <property type="component" value="Unassembled WGS sequence"/>
</dbReference>
<comment type="similarity">
    <text evidence="2">Belongs to the chromate ion transporter (CHR) (TC 2.A.51) family.</text>
</comment>
<evidence type="ECO:0000256" key="2">
    <source>
        <dbReference type="ARBA" id="ARBA00005262"/>
    </source>
</evidence>
<comment type="subcellular location">
    <subcellularLocation>
        <location evidence="1">Cell membrane</location>
        <topology evidence="1">Multi-pass membrane protein</topology>
    </subcellularLocation>
</comment>
<evidence type="ECO:0000256" key="6">
    <source>
        <dbReference type="ARBA" id="ARBA00023136"/>
    </source>
</evidence>
<dbReference type="GO" id="GO:0015109">
    <property type="term" value="F:chromate transmembrane transporter activity"/>
    <property type="evidence" value="ECO:0007669"/>
    <property type="project" value="InterPro"/>
</dbReference>
<evidence type="ECO:0000313" key="9">
    <source>
        <dbReference type="Proteomes" id="UP001057291"/>
    </source>
</evidence>
<dbReference type="EMBL" id="BOQE01000001">
    <property type="protein sequence ID" value="GIM46904.1"/>
    <property type="molecule type" value="Genomic_DNA"/>
</dbReference>
<organism evidence="8 9">
    <name type="scientific">Collibacillus ludicampi</name>
    <dbReference type="NCBI Taxonomy" id="2771369"/>
    <lineage>
        <taxon>Bacteria</taxon>
        <taxon>Bacillati</taxon>
        <taxon>Bacillota</taxon>
        <taxon>Bacilli</taxon>
        <taxon>Bacillales</taxon>
        <taxon>Alicyclobacillaceae</taxon>
        <taxon>Collibacillus</taxon>
    </lineage>
</organism>
<comment type="caution">
    <text evidence="8">The sequence shown here is derived from an EMBL/GenBank/DDBJ whole genome shotgun (WGS) entry which is preliminary data.</text>
</comment>
<sequence>MIPVMENEIQKHGWLTAQQFTDAIAIAGMSPGPIAPNCAIFVGYKIAGILGAITSLFAISLPSLLLILLIALFFRKIQDKPVVQSASYGLRPVITGFIGYAAIRFAIQNHLVGGEHWFDGRGLLVMFAALAVLLLTNIHPVLVILFSGVLGIVVYH</sequence>
<evidence type="ECO:0000256" key="5">
    <source>
        <dbReference type="ARBA" id="ARBA00022989"/>
    </source>
</evidence>
<evidence type="ECO:0000256" key="7">
    <source>
        <dbReference type="SAM" id="Phobius"/>
    </source>
</evidence>
<keyword evidence="5 7" id="KW-1133">Transmembrane helix</keyword>
<dbReference type="Pfam" id="PF02417">
    <property type="entry name" value="Chromate_transp"/>
    <property type="match status" value="1"/>
</dbReference>
<keyword evidence="6 7" id="KW-0472">Membrane</keyword>
<dbReference type="InterPro" id="IPR052518">
    <property type="entry name" value="CHR_Transporter"/>
</dbReference>
<evidence type="ECO:0000256" key="1">
    <source>
        <dbReference type="ARBA" id="ARBA00004651"/>
    </source>
</evidence>
<feature type="transmembrane region" description="Helical" evidence="7">
    <location>
        <begin position="46"/>
        <end position="74"/>
    </location>
</feature>
<gene>
    <name evidence="8" type="ORF">DNHGIG_24530</name>
</gene>
<feature type="transmembrane region" description="Helical" evidence="7">
    <location>
        <begin position="127"/>
        <end position="155"/>
    </location>
</feature>
<evidence type="ECO:0000256" key="3">
    <source>
        <dbReference type="ARBA" id="ARBA00022475"/>
    </source>
</evidence>
<evidence type="ECO:0000256" key="4">
    <source>
        <dbReference type="ARBA" id="ARBA00022692"/>
    </source>
</evidence>
<dbReference type="GO" id="GO:0005886">
    <property type="term" value="C:plasma membrane"/>
    <property type="evidence" value="ECO:0007669"/>
    <property type="project" value="UniProtKB-SubCell"/>
</dbReference>
<evidence type="ECO:0000313" key="8">
    <source>
        <dbReference type="EMBL" id="GIM46904.1"/>
    </source>
</evidence>
<keyword evidence="3" id="KW-1003">Cell membrane</keyword>
<reference evidence="8" key="1">
    <citation type="journal article" date="2023" name="Int. J. Syst. Evol. Microbiol.">
        <title>Collibacillus ludicampi gen. nov., sp. nov., a new soil bacterium of the family Alicyclobacillaceae.</title>
        <authorList>
            <person name="Jojima T."/>
            <person name="Ioku Y."/>
            <person name="Fukuta Y."/>
            <person name="Shirasaka N."/>
            <person name="Matsumura Y."/>
            <person name="Mori M."/>
        </authorList>
    </citation>
    <scope>NUCLEOTIDE SEQUENCE</scope>
    <source>
        <strain evidence="8">TP075</strain>
    </source>
</reference>
<dbReference type="AlphaFoldDB" id="A0AAV4LGF2"/>
<feature type="transmembrane region" description="Helical" evidence="7">
    <location>
        <begin position="86"/>
        <end position="107"/>
    </location>
</feature>
<keyword evidence="4 7" id="KW-0812">Transmembrane</keyword>
<keyword evidence="9" id="KW-1185">Reference proteome</keyword>
<proteinExistence type="inferred from homology"/>
<protein>
    <submittedName>
        <fullName evidence="8">Chromate transporter</fullName>
    </submittedName>
</protein>
<name>A0AAV4LGF2_9BACL</name>
<dbReference type="PANTHER" id="PTHR43663">
    <property type="entry name" value="CHROMATE TRANSPORT PROTEIN-RELATED"/>
    <property type="match status" value="1"/>
</dbReference>
<dbReference type="PANTHER" id="PTHR43663:SF1">
    <property type="entry name" value="CHROMATE TRANSPORTER"/>
    <property type="match status" value="1"/>
</dbReference>
<dbReference type="InterPro" id="IPR003370">
    <property type="entry name" value="Chromate_transpt"/>
</dbReference>
<accession>A0AAV4LGF2</accession>